<gene>
    <name evidence="2" type="ORF">NZD88_05345</name>
</gene>
<name>A0ABT2IEA3_9FLAO</name>
<evidence type="ECO:0000313" key="2">
    <source>
        <dbReference type="EMBL" id="MCT2406978.1"/>
    </source>
</evidence>
<proteinExistence type="predicted"/>
<keyword evidence="3" id="KW-1185">Reference proteome</keyword>
<protein>
    <recommendedName>
        <fullName evidence="1">Reverse transcriptase domain-containing protein</fullName>
    </recommendedName>
</protein>
<dbReference type="EMBL" id="JANZQH010000002">
    <property type="protein sequence ID" value="MCT2406978.1"/>
    <property type="molecule type" value="Genomic_DNA"/>
</dbReference>
<dbReference type="RefSeq" id="WP_259828021.1">
    <property type="nucleotide sequence ID" value="NZ_JANZQH010000002.1"/>
</dbReference>
<sequence>MKVSKNFNLGYFINESHIEKAFELLKHQLSQETFTFKTLDFEIFRNEHYIRTFDIKKYYQKFLCKDLFYNYKSIFYNNEYLLPKGAYGLRRFNFTSFNLFILYYSLGYYFYELLSETLASVEKSKSNKNKAFTYYGGKINFDSPKNSEIYYQNDYSSFNLGIKRKIKKGLDDKKKICIIKLDIQDYFKTIDNKILIDVIDKYSLPSIKKTLRFDNATKNSILDLFKYFNGNHFGLPLSSQNIFSNFLSYIYLFELDNYIQKLDISKEEGFSYFRYVDDFFLIFEKEKKEKNEIIGDLFFDISTKITDFLSEKLNLKINHLKSQKWILNSNTDLQKFISEEKFISFSKYNNEDKKSLDDKVKDISDIIENLKSEYKKNGITKISNENDLTLKEVFDKSVKNFIRSKQSQTKINRAFKDWNPILTLNSTKALIYLIDNSKTGYKIIEEFFKDNFKQKIKKTQYIYLLEKFVNLENYDKSFNEIILKNEGGFYYSLIKRMIEGKKDREKKYLNIEDKVLLKNDSLMQQIKMLILSEKEERYNVAFNHLLNTFHLYCFIKDKSKSQTQLKNYNQLNIIDFLIKCETPIQDINFVMSFFDRRNKNNISHPGDKLMENWVVGKKEYLMYLKSMNKLISRNLK</sequence>
<evidence type="ECO:0000259" key="1">
    <source>
        <dbReference type="Pfam" id="PF00078"/>
    </source>
</evidence>
<accession>A0ABT2IEA3</accession>
<feature type="domain" description="Reverse transcriptase" evidence="1">
    <location>
        <begin position="170"/>
        <end position="325"/>
    </location>
</feature>
<comment type="caution">
    <text evidence="2">The sequence shown here is derived from an EMBL/GenBank/DDBJ whole genome shotgun (WGS) entry which is preliminary data.</text>
</comment>
<dbReference type="Pfam" id="PF00078">
    <property type="entry name" value="RVT_1"/>
    <property type="match status" value="1"/>
</dbReference>
<dbReference type="Proteomes" id="UP001142057">
    <property type="component" value="Unassembled WGS sequence"/>
</dbReference>
<reference evidence="2" key="1">
    <citation type="submission" date="2022-08" db="EMBL/GenBank/DDBJ databases">
        <title>Chryseobacterium antibioticum,isolated from the rhizosphere soil of Pyrola in Tibet.</title>
        <authorList>
            <person name="Kan Y."/>
        </authorList>
    </citation>
    <scope>NUCLEOTIDE SEQUENCE</scope>
    <source>
        <strain evidence="2">Pc2-12</strain>
    </source>
</reference>
<evidence type="ECO:0000313" key="3">
    <source>
        <dbReference type="Proteomes" id="UP001142057"/>
    </source>
</evidence>
<organism evidence="2 3">
    <name type="scientific">Chryseobacterium pyrolae</name>
    <dbReference type="NCBI Taxonomy" id="2987481"/>
    <lineage>
        <taxon>Bacteria</taxon>
        <taxon>Pseudomonadati</taxon>
        <taxon>Bacteroidota</taxon>
        <taxon>Flavobacteriia</taxon>
        <taxon>Flavobacteriales</taxon>
        <taxon>Weeksellaceae</taxon>
        <taxon>Chryseobacterium group</taxon>
        <taxon>Chryseobacterium</taxon>
    </lineage>
</organism>
<dbReference type="InterPro" id="IPR000477">
    <property type="entry name" value="RT_dom"/>
</dbReference>